<organism evidence="1 2">
    <name type="scientific">Diphasiastrum complanatum</name>
    <name type="common">Issler's clubmoss</name>
    <name type="synonym">Lycopodium complanatum</name>
    <dbReference type="NCBI Taxonomy" id="34168"/>
    <lineage>
        <taxon>Eukaryota</taxon>
        <taxon>Viridiplantae</taxon>
        <taxon>Streptophyta</taxon>
        <taxon>Embryophyta</taxon>
        <taxon>Tracheophyta</taxon>
        <taxon>Lycopodiopsida</taxon>
        <taxon>Lycopodiales</taxon>
        <taxon>Lycopodiaceae</taxon>
        <taxon>Lycopodioideae</taxon>
        <taxon>Diphasiastrum</taxon>
    </lineage>
</organism>
<gene>
    <name evidence="1" type="ORF">O6H91_23G053600</name>
</gene>
<proteinExistence type="predicted"/>
<evidence type="ECO:0000313" key="2">
    <source>
        <dbReference type="Proteomes" id="UP001162992"/>
    </source>
</evidence>
<keyword evidence="2" id="KW-1185">Reference proteome</keyword>
<name>A0ACC2AAN1_DIPCM</name>
<comment type="caution">
    <text evidence="1">The sequence shown here is derived from an EMBL/GenBank/DDBJ whole genome shotgun (WGS) entry which is preliminary data.</text>
</comment>
<accession>A0ACC2AAN1</accession>
<evidence type="ECO:0000313" key="1">
    <source>
        <dbReference type="EMBL" id="KAJ7514639.1"/>
    </source>
</evidence>
<dbReference type="Proteomes" id="UP001162992">
    <property type="component" value="Chromosome 23"/>
</dbReference>
<reference evidence="2" key="1">
    <citation type="journal article" date="2024" name="Proc. Natl. Acad. Sci. U.S.A.">
        <title>Extraordinary preservation of gene collinearity over three hundred million years revealed in homosporous lycophytes.</title>
        <authorList>
            <person name="Li C."/>
            <person name="Wickell D."/>
            <person name="Kuo L.Y."/>
            <person name="Chen X."/>
            <person name="Nie B."/>
            <person name="Liao X."/>
            <person name="Peng D."/>
            <person name="Ji J."/>
            <person name="Jenkins J."/>
            <person name="Williams M."/>
            <person name="Shu S."/>
            <person name="Plott C."/>
            <person name="Barry K."/>
            <person name="Rajasekar S."/>
            <person name="Grimwood J."/>
            <person name="Han X."/>
            <person name="Sun S."/>
            <person name="Hou Z."/>
            <person name="He W."/>
            <person name="Dai G."/>
            <person name="Sun C."/>
            <person name="Schmutz J."/>
            <person name="Leebens-Mack J.H."/>
            <person name="Li F.W."/>
            <person name="Wang L."/>
        </authorList>
    </citation>
    <scope>NUCLEOTIDE SEQUENCE [LARGE SCALE GENOMIC DNA]</scope>
    <source>
        <strain evidence="2">cv. PW_Plant_1</strain>
    </source>
</reference>
<protein>
    <submittedName>
        <fullName evidence="1">Uncharacterized protein</fullName>
    </submittedName>
</protein>
<dbReference type="EMBL" id="CM055114">
    <property type="protein sequence ID" value="KAJ7514639.1"/>
    <property type="molecule type" value="Genomic_DNA"/>
</dbReference>
<sequence length="691" mass="77370">MAGSGVGHLYHELEFPIKCDRLSRLGAAFANNGIISIMLSSAELDTLDLSHLQLFCSEKIEAPSSELCHLVERSKSVARNDQSQSSSPSSSASSSPPSTFSFPTVPEISRDRRQELVEDQERAGDICAFDSPDSFAFFPDTKDRKTKKTLPSNMIPSDCFLPIFKSKAVLEAEKALADNLSKMIGLSATQAAAKKKALSMDELTFQAHVVSISHTTCSADEHKPTQISQDDSTLHHRSNKVKPKAPLPMLDVKQRPILVQNGNLLDVSQDSITGDTMKNVVRSLARQMTREMEMEGSKASIDLKASPAAKFLLQLMPWEISPWTPFTPVRTPAAVPFKWEVAPGKPRLVELVATKPDQSLHLPPRLFISQASDQISIHRSDDQPRYNSQMKQERQDFVFGGLISPKRHAQFDTLTAGQQQSSFIPQSECSTRAENKNSSMVARDLSSTKAEEMASENVLKTSAACADGSDAGSGRAFVSIRQHLSSEYALPSPWKGPLTPGMSSPCRNLGPLQENQQQHKGVRSSVRVWLERCNCKRIKGKVQEGGNLWAPTLAAYYKTLNYQPPSTGIAQRPQLEDEKKKRQKPSWTDNNHDQQVFKKSVCGAACANTVSKPRVAQLNLPSVKQWRCQQRTRKWTKRPRRWIMRRIRTSYRVFVAVYKAIIRKASFWRKQRHWQLRSSIDSNMPYQSLHD</sequence>